<dbReference type="InterPro" id="IPR006502">
    <property type="entry name" value="PDDEXK-like"/>
</dbReference>
<accession>A0AAV0DNA6</accession>
<name>A0AAV0DNA6_9ASTE</name>
<comment type="caution">
    <text evidence="1">The sequence shown here is derived from an EMBL/GenBank/DDBJ whole genome shotgun (WGS) entry which is preliminary data.</text>
</comment>
<dbReference type="Proteomes" id="UP001152523">
    <property type="component" value="Unassembled WGS sequence"/>
</dbReference>
<evidence type="ECO:0000313" key="1">
    <source>
        <dbReference type="EMBL" id="CAH9105778.1"/>
    </source>
</evidence>
<evidence type="ECO:0000313" key="2">
    <source>
        <dbReference type="Proteomes" id="UP001152523"/>
    </source>
</evidence>
<dbReference type="AlphaFoldDB" id="A0AAV0DNA6"/>
<dbReference type="EMBL" id="CAMAPF010000132">
    <property type="protein sequence ID" value="CAH9105778.1"/>
    <property type="molecule type" value="Genomic_DNA"/>
</dbReference>
<organism evidence="1 2">
    <name type="scientific">Cuscuta epithymum</name>
    <dbReference type="NCBI Taxonomy" id="186058"/>
    <lineage>
        <taxon>Eukaryota</taxon>
        <taxon>Viridiplantae</taxon>
        <taxon>Streptophyta</taxon>
        <taxon>Embryophyta</taxon>
        <taxon>Tracheophyta</taxon>
        <taxon>Spermatophyta</taxon>
        <taxon>Magnoliopsida</taxon>
        <taxon>eudicotyledons</taxon>
        <taxon>Gunneridae</taxon>
        <taxon>Pentapetalae</taxon>
        <taxon>asterids</taxon>
        <taxon>lamiids</taxon>
        <taxon>Solanales</taxon>
        <taxon>Convolvulaceae</taxon>
        <taxon>Cuscuteae</taxon>
        <taxon>Cuscuta</taxon>
        <taxon>Cuscuta subgen. Cuscuta</taxon>
    </lineage>
</organism>
<dbReference type="PANTHER" id="PTHR31579">
    <property type="entry name" value="OS03G0796600 PROTEIN"/>
    <property type="match status" value="1"/>
</dbReference>
<proteinExistence type="predicted"/>
<dbReference type="NCBIfam" id="TIGR01615">
    <property type="entry name" value="A_thal_3542"/>
    <property type="match status" value="1"/>
</dbReference>
<gene>
    <name evidence="1" type="ORF">CEPIT_LOCUS17335</name>
</gene>
<keyword evidence="2" id="KW-1185">Reference proteome</keyword>
<dbReference type="Pfam" id="PF04720">
    <property type="entry name" value="PDDEXK_6"/>
    <property type="match status" value="1"/>
</dbReference>
<dbReference type="PANTHER" id="PTHR31579:SF42">
    <property type="entry name" value="DUF506 FAMILY PROTEIN (DUF506)"/>
    <property type="match status" value="1"/>
</dbReference>
<sequence length="314" mass="35493">MANMVPARFKRVAEAFDEAALTIKSRPPCGSSGSEHSAAAAESLTDVDFSGLVNSFMWEGRVEWADDGGRDDEGPPEDENYCDDVVEAKDALEKLLRYEDGGNGVRQRRLFEDVDMARRQESGDLSSPEFKRRLMARLRGQGWDAGLCKTRWEKKEGCPNKGDYEYIDVNMNGERFIIEVDLRRELEIVRPTSGYSSLLELFPDVYAGKTEELKKIVRIMSNEIKRSMRKMGIHVPPWRRHSYMQAKWFSSYKRTTNGISAANHKEASFSTTSTSSRRVGFSPRPEISFKCREVFGMRNNGFRVGNLAAALSGG</sequence>
<protein>
    <submittedName>
        <fullName evidence="1">Uncharacterized protein</fullName>
    </submittedName>
</protein>
<reference evidence="1" key="1">
    <citation type="submission" date="2022-07" db="EMBL/GenBank/DDBJ databases">
        <authorList>
            <person name="Macas J."/>
            <person name="Novak P."/>
            <person name="Neumann P."/>
        </authorList>
    </citation>
    <scope>NUCLEOTIDE SEQUENCE</scope>
</reference>